<dbReference type="AlphaFoldDB" id="A0A1F7V5W9"/>
<protein>
    <submittedName>
        <fullName evidence="1">Uncharacterized protein</fullName>
    </submittedName>
</protein>
<evidence type="ECO:0000313" key="1">
    <source>
        <dbReference type="EMBL" id="OGL85880.1"/>
    </source>
</evidence>
<gene>
    <name evidence="1" type="ORF">A3I40_00695</name>
</gene>
<sequence>MRVIRPYKEHRAVELRAYYFWEYRLSAAEIITMTTQVAVGRPSEGEVPLIVPKCKPYDEVVAALTPVRAIIVVDGLPECVTVGSPMTMLRHVACFDEAARSVMSGHHQDDDVVALFTARGQPFAYTIETPDYLRLVLDCAHHLP</sequence>
<name>A0A1F7V5W9_9BACT</name>
<proteinExistence type="predicted"/>
<comment type="caution">
    <text evidence="1">The sequence shown here is derived from an EMBL/GenBank/DDBJ whole genome shotgun (WGS) entry which is preliminary data.</text>
</comment>
<organism evidence="1 2">
    <name type="scientific">Candidatus Uhrbacteria bacterium RIFCSPLOWO2_02_FULL_48_12</name>
    <dbReference type="NCBI Taxonomy" id="1802407"/>
    <lineage>
        <taxon>Bacteria</taxon>
        <taxon>Candidatus Uhriibacteriota</taxon>
    </lineage>
</organism>
<evidence type="ECO:0000313" key="2">
    <source>
        <dbReference type="Proteomes" id="UP000178723"/>
    </source>
</evidence>
<reference evidence="1 2" key="1">
    <citation type="journal article" date="2016" name="Nat. Commun.">
        <title>Thousands of microbial genomes shed light on interconnected biogeochemical processes in an aquifer system.</title>
        <authorList>
            <person name="Anantharaman K."/>
            <person name="Brown C.T."/>
            <person name="Hug L.A."/>
            <person name="Sharon I."/>
            <person name="Castelle C.J."/>
            <person name="Probst A.J."/>
            <person name="Thomas B.C."/>
            <person name="Singh A."/>
            <person name="Wilkins M.J."/>
            <person name="Karaoz U."/>
            <person name="Brodie E.L."/>
            <person name="Williams K.H."/>
            <person name="Hubbard S.S."/>
            <person name="Banfield J.F."/>
        </authorList>
    </citation>
    <scope>NUCLEOTIDE SEQUENCE [LARGE SCALE GENOMIC DNA]</scope>
</reference>
<dbReference type="Proteomes" id="UP000178723">
    <property type="component" value="Unassembled WGS sequence"/>
</dbReference>
<accession>A0A1F7V5W9</accession>
<dbReference type="EMBL" id="MGEP01000057">
    <property type="protein sequence ID" value="OGL85880.1"/>
    <property type="molecule type" value="Genomic_DNA"/>
</dbReference>